<evidence type="ECO:0000313" key="2">
    <source>
        <dbReference type="Proteomes" id="UP000281813"/>
    </source>
</evidence>
<dbReference type="AlphaFoldDB" id="A0A494YZJ5"/>
<proteinExistence type="predicted"/>
<evidence type="ECO:0000313" key="1">
    <source>
        <dbReference type="EMBL" id="RKQ15601.1"/>
    </source>
</evidence>
<comment type="caution">
    <text evidence="1">The sequence shown here is derived from an EMBL/GenBank/DDBJ whole genome shotgun (WGS) entry which is preliminary data.</text>
</comment>
<reference evidence="1 2" key="1">
    <citation type="journal article" date="2015" name="Antonie Van Leeuwenhoek">
        <title>Oceanobacillus bengalensis sp. nov., a bacterium isolated from seawater of the Bay of Bengal.</title>
        <authorList>
            <person name="Yongchang O."/>
            <person name="Xiang W."/>
            <person name="Wang G."/>
        </authorList>
    </citation>
    <scope>NUCLEOTIDE SEQUENCE [LARGE SCALE GENOMIC DNA]</scope>
    <source>
        <strain evidence="1 2">MCCC 1K00260</strain>
    </source>
</reference>
<dbReference type="Proteomes" id="UP000281813">
    <property type="component" value="Unassembled WGS sequence"/>
</dbReference>
<name>A0A494YZJ5_9BACI</name>
<dbReference type="EMBL" id="RBZO01000013">
    <property type="protein sequence ID" value="RKQ15601.1"/>
    <property type="molecule type" value="Genomic_DNA"/>
</dbReference>
<accession>A0A494YZJ5</accession>
<sequence>MPAESVLPAAEINTHLPRSLHQLRIKFTIEKCNDFLENRRLITTMNRIKEEETCTFLLFLMF</sequence>
<protein>
    <submittedName>
        <fullName evidence="1">Uncharacterized protein</fullName>
    </submittedName>
</protein>
<organism evidence="1 2">
    <name type="scientific">Oceanobacillus bengalensis</name>
    <dbReference type="NCBI Taxonomy" id="1435466"/>
    <lineage>
        <taxon>Bacteria</taxon>
        <taxon>Bacillati</taxon>
        <taxon>Bacillota</taxon>
        <taxon>Bacilli</taxon>
        <taxon>Bacillales</taxon>
        <taxon>Bacillaceae</taxon>
        <taxon>Oceanobacillus</taxon>
    </lineage>
</organism>
<keyword evidence="2" id="KW-1185">Reference proteome</keyword>
<gene>
    <name evidence="1" type="ORF">D8M05_10050</name>
</gene>